<evidence type="ECO:0000256" key="1">
    <source>
        <dbReference type="SAM" id="MobiDB-lite"/>
    </source>
</evidence>
<accession>A0A699YP42</accession>
<organism evidence="3 4">
    <name type="scientific">Haematococcus lacustris</name>
    <name type="common">Green alga</name>
    <name type="synonym">Haematococcus pluvialis</name>
    <dbReference type="NCBI Taxonomy" id="44745"/>
    <lineage>
        <taxon>Eukaryota</taxon>
        <taxon>Viridiplantae</taxon>
        <taxon>Chlorophyta</taxon>
        <taxon>core chlorophytes</taxon>
        <taxon>Chlorophyceae</taxon>
        <taxon>CS clade</taxon>
        <taxon>Chlamydomonadales</taxon>
        <taxon>Haematococcaceae</taxon>
        <taxon>Haematococcus</taxon>
    </lineage>
</organism>
<protein>
    <submittedName>
        <fullName evidence="3">Uncharacterized protein</fullName>
    </submittedName>
</protein>
<keyword evidence="4" id="KW-1185">Reference proteome</keyword>
<reference evidence="3 4" key="1">
    <citation type="submission" date="2020-02" db="EMBL/GenBank/DDBJ databases">
        <title>Draft genome sequence of Haematococcus lacustris strain NIES-144.</title>
        <authorList>
            <person name="Morimoto D."/>
            <person name="Nakagawa S."/>
            <person name="Yoshida T."/>
            <person name="Sawayama S."/>
        </authorList>
    </citation>
    <scope>NUCLEOTIDE SEQUENCE [LARGE SCALE GENOMIC DNA]</scope>
    <source>
        <strain evidence="3 4">NIES-144</strain>
    </source>
</reference>
<name>A0A699YP42_HAELA</name>
<feature type="transmembrane region" description="Helical" evidence="2">
    <location>
        <begin position="50"/>
        <end position="73"/>
    </location>
</feature>
<evidence type="ECO:0000313" key="4">
    <source>
        <dbReference type="Proteomes" id="UP000485058"/>
    </source>
</evidence>
<sequence length="86" mass="9294">MLPFGAQAIEQRHKLNGLRPSDPAEHTWHADSPSGSDGGRAAQRKRRRQAGWDIVSIFTYSLLLVSGLLVVAVSRGLTSSTSTHGQ</sequence>
<feature type="non-terminal residue" evidence="3">
    <location>
        <position position="86"/>
    </location>
</feature>
<keyword evidence="2" id="KW-0812">Transmembrane</keyword>
<gene>
    <name evidence="3" type="ORF">HaLaN_07671</name>
</gene>
<dbReference type="Proteomes" id="UP000485058">
    <property type="component" value="Unassembled WGS sequence"/>
</dbReference>
<feature type="non-terminal residue" evidence="3">
    <location>
        <position position="1"/>
    </location>
</feature>
<dbReference type="EMBL" id="BLLF01000463">
    <property type="protein sequence ID" value="GFH12047.1"/>
    <property type="molecule type" value="Genomic_DNA"/>
</dbReference>
<dbReference type="AlphaFoldDB" id="A0A699YP42"/>
<proteinExistence type="predicted"/>
<comment type="caution">
    <text evidence="3">The sequence shown here is derived from an EMBL/GenBank/DDBJ whole genome shotgun (WGS) entry which is preliminary data.</text>
</comment>
<evidence type="ECO:0000313" key="3">
    <source>
        <dbReference type="EMBL" id="GFH12047.1"/>
    </source>
</evidence>
<keyword evidence="2" id="KW-0472">Membrane</keyword>
<feature type="region of interest" description="Disordered" evidence="1">
    <location>
        <begin position="12"/>
        <end position="45"/>
    </location>
</feature>
<keyword evidence="2" id="KW-1133">Transmembrane helix</keyword>
<evidence type="ECO:0000256" key="2">
    <source>
        <dbReference type="SAM" id="Phobius"/>
    </source>
</evidence>